<reference evidence="8 9" key="1">
    <citation type="submission" date="2022-10" db="EMBL/GenBank/DDBJ databases">
        <title>Comparative genomic analysis of Cohnella hashimotonis sp. nov., isolated from the International Space Station.</title>
        <authorList>
            <person name="Simpson A."/>
            <person name="Venkateswaran K."/>
        </authorList>
    </citation>
    <scope>NUCLEOTIDE SEQUENCE [LARGE SCALE GENOMIC DNA]</scope>
    <source>
        <strain evidence="8 9">DSM 18997</strain>
    </source>
</reference>
<dbReference type="Gene3D" id="6.10.340.10">
    <property type="match status" value="1"/>
</dbReference>
<dbReference type="SUPFAM" id="SSF55874">
    <property type="entry name" value="ATPase domain of HSP90 chaperone/DNA topoisomerase II/histidine kinase"/>
    <property type="match status" value="1"/>
</dbReference>
<keyword evidence="6" id="KW-1133">Transmembrane helix</keyword>
<dbReference type="InterPro" id="IPR010559">
    <property type="entry name" value="Sig_transdc_His_kin_internal"/>
</dbReference>
<dbReference type="GO" id="GO:0016020">
    <property type="term" value="C:membrane"/>
    <property type="evidence" value="ECO:0007669"/>
    <property type="project" value="InterPro"/>
</dbReference>
<evidence type="ECO:0000256" key="3">
    <source>
        <dbReference type="ARBA" id="ARBA00022777"/>
    </source>
</evidence>
<comment type="caution">
    <text evidence="8">The sequence shown here is derived from an EMBL/GenBank/DDBJ whole genome shotgun (WGS) entry which is preliminary data.</text>
</comment>
<dbReference type="InterPro" id="IPR036890">
    <property type="entry name" value="HATPase_C_sf"/>
</dbReference>
<keyword evidence="5" id="KW-0902">Two-component regulatory system</keyword>
<evidence type="ECO:0000256" key="1">
    <source>
        <dbReference type="ARBA" id="ARBA00022679"/>
    </source>
</evidence>
<dbReference type="InterPro" id="IPR005467">
    <property type="entry name" value="His_kinase_dom"/>
</dbReference>
<keyword evidence="2" id="KW-0547">Nucleotide-binding</keyword>
<dbReference type="GO" id="GO:0005524">
    <property type="term" value="F:ATP binding"/>
    <property type="evidence" value="ECO:0007669"/>
    <property type="project" value="UniProtKB-KW"/>
</dbReference>
<dbReference type="EMBL" id="JAPDHZ010000002">
    <property type="protein sequence ID" value="MDG0791098.1"/>
    <property type="molecule type" value="Genomic_DNA"/>
</dbReference>
<feature type="transmembrane region" description="Helical" evidence="6">
    <location>
        <begin position="311"/>
        <end position="332"/>
    </location>
</feature>
<gene>
    <name evidence="8" type="ORF">OMP38_09620</name>
</gene>
<evidence type="ECO:0000313" key="9">
    <source>
        <dbReference type="Proteomes" id="UP001153387"/>
    </source>
</evidence>
<dbReference type="PANTHER" id="PTHR34220:SF7">
    <property type="entry name" value="SENSOR HISTIDINE KINASE YPDA"/>
    <property type="match status" value="1"/>
</dbReference>
<organism evidence="8 9">
    <name type="scientific">Cohnella ginsengisoli</name>
    <dbReference type="NCBI Taxonomy" id="425004"/>
    <lineage>
        <taxon>Bacteria</taxon>
        <taxon>Bacillati</taxon>
        <taxon>Bacillota</taxon>
        <taxon>Bacilli</taxon>
        <taxon>Bacillales</taxon>
        <taxon>Paenibacillaceae</taxon>
        <taxon>Cohnella</taxon>
    </lineage>
</organism>
<dbReference type="PROSITE" id="PS50109">
    <property type="entry name" value="HIS_KIN"/>
    <property type="match status" value="1"/>
</dbReference>
<dbReference type="InterPro" id="IPR003594">
    <property type="entry name" value="HATPase_dom"/>
</dbReference>
<dbReference type="AlphaFoldDB" id="A0A9X4KFK7"/>
<dbReference type="SMART" id="SM00387">
    <property type="entry name" value="HATPase_c"/>
    <property type="match status" value="1"/>
</dbReference>
<feature type="transmembrane region" description="Helical" evidence="6">
    <location>
        <begin position="21"/>
        <end position="41"/>
    </location>
</feature>
<keyword evidence="4" id="KW-0067">ATP-binding</keyword>
<dbReference type="Gene3D" id="3.30.565.10">
    <property type="entry name" value="Histidine kinase-like ATPase, C-terminal domain"/>
    <property type="match status" value="1"/>
</dbReference>
<evidence type="ECO:0000313" key="8">
    <source>
        <dbReference type="EMBL" id="MDG0791098.1"/>
    </source>
</evidence>
<name>A0A9X4KFK7_9BACL</name>
<dbReference type="GO" id="GO:0000155">
    <property type="term" value="F:phosphorelay sensor kinase activity"/>
    <property type="evidence" value="ECO:0007669"/>
    <property type="project" value="InterPro"/>
</dbReference>
<keyword evidence="1" id="KW-0808">Transferase</keyword>
<protein>
    <submittedName>
        <fullName evidence="8">Sensor histidine kinase</fullName>
    </submittedName>
</protein>
<keyword evidence="9" id="KW-1185">Reference proteome</keyword>
<sequence>MITRLRRFLLKLRPPRIRSRFLAAMILVSLPPLFVLGYVSLNISKDMLVQNHIQANADHLKTSSEVADLLMRNIINMNRIILSNDQLRQELYRSGEAKADGEGVIDVRTANLLQNIVVSNLFDIQNIDSICLFDRNFRSVCYGRSEQAGKYGSEEARGLIERTDWYAQAEQAKGKEVFFGYNVLEESPYGNAFSSVKLLRDPNRLSGDKIGLLVINIRKSIFEQTVNESDESGFLVLDTRETNPVVVYDLRPELTAGVGVGGSLDATFANMRKAGYLYSQYRNATSGWMFVHFVEAKALLQQSQRITLTTGLLAALMAGIALAVSYFVSGTITKPLLQLKKMIGDWAKGHSSADAGEAFLADEVGVIGQTFQRVTADYQVLSERLLQAQLKEREAELRSLQAQIKPHFLYNTLDSIYWMSMLEEKHDIAQMALSLSESFKLSLNKGKETIPVYKELKHIEHYMIIQNLRYDNRFKYEQEVDPDIMSYEIMKLMLQPLVENAIYHGLEPKVGEGTVRLTGRMDGEFLSFTVTDDGVGMADIRKKEEGYGMRNVRERLEIYYGPTSSFTIRSLPGEGTSIELRFPHKLYKEE</sequence>
<evidence type="ECO:0000256" key="5">
    <source>
        <dbReference type="ARBA" id="ARBA00023012"/>
    </source>
</evidence>
<evidence type="ECO:0000256" key="2">
    <source>
        <dbReference type="ARBA" id="ARBA00022741"/>
    </source>
</evidence>
<evidence type="ECO:0000259" key="7">
    <source>
        <dbReference type="PROSITE" id="PS50109"/>
    </source>
</evidence>
<keyword evidence="3 8" id="KW-0418">Kinase</keyword>
<dbReference type="Proteomes" id="UP001153387">
    <property type="component" value="Unassembled WGS sequence"/>
</dbReference>
<keyword evidence="6" id="KW-0472">Membrane</keyword>
<evidence type="ECO:0000256" key="4">
    <source>
        <dbReference type="ARBA" id="ARBA00022840"/>
    </source>
</evidence>
<feature type="domain" description="Histidine kinase" evidence="7">
    <location>
        <begin position="490"/>
        <end position="586"/>
    </location>
</feature>
<accession>A0A9X4KFK7</accession>
<dbReference type="PANTHER" id="PTHR34220">
    <property type="entry name" value="SENSOR HISTIDINE KINASE YPDA"/>
    <property type="match status" value="1"/>
</dbReference>
<evidence type="ECO:0000256" key="6">
    <source>
        <dbReference type="SAM" id="Phobius"/>
    </source>
</evidence>
<dbReference type="Pfam" id="PF02518">
    <property type="entry name" value="HATPase_c"/>
    <property type="match status" value="1"/>
</dbReference>
<dbReference type="InterPro" id="IPR050640">
    <property type="entry name" value="Bact_2-comp_sensor_kinase"/>
</dbReference>
<dbReference type="Pfam" id="PF06580">
    <property type="entry name" value="His_kinase"/>
    <property type="match status" value="1"/>
</dbReference>
<keyword evidence="6" id="KW-0812">Transmembrane</keyword>
<dbReference type="RefSeq" id="WP_277564875.1">
    <property type="nucleotide sequence ID" value="NZ_JAPDHZ010000002.1"/>
</dbReference>
<proteinExistence type="predicted"/>